<protein>
    <submittedName>
        <fullName evidence="2">Uncharacterized protein</fullName>
    </submittedName>
</protein>
<dbReference type="OrthoDB" id="3147752at2759"/>
<feature type="compositionally biased region" description="Polar residues" evidence="1">
    <location>
        <begin position="1"/>
        <end position="22"/>
    </location>
</feature>
<feature type="compositionally biased region" description="Basic and acidic residues" evidence="1">
    <location>
        <begin position="55"/>
        <end position="68"/>
    </location>
</feature>
<reference evidence="2" key="1">
    <citation type="submission" date="2020-11" db="EMBL/GenBank/DDBJ databases">
        <authorList>
            <consortium name="DOE Joint Genome Institute"/>
            <person name="Ahrendt S."/>
            <person name="Riley R."/>
            <person name="Andreopoulos W."/>
            <person name="Labutti K."/>
            <person name="Pangilinan J."/>
            <person name="Ruiz-Duenas F.J."/>
            <person name="Barrasa J.M."/>
            <person name="Sanchez-Garcia M."/>
            <person name="Camarero S."/>
            <person name="Miyauchi S."/>
            <person name="Serrano A."/>
            <person name="Linde D."/>
            <person name="Babiker R."/>
            <person name="Drula E."/>
            <person name="Ayuso-Fernandez I."/>
            <person name="Pacheco R."/>
            <person name="Padilla G."/>
            <person name="Ferreira P."/>
            <person name="Barriuso J."/>
            <person name="Kellner H."/>
            <person name="Castanera R."/>
            <person name="Alfaro M."/>
            <person name="Ramirez L."/>
            <person name="Pisabarro A.G."/>
            <person name="Kuo A."/>
            <person name="Tritt A."/>
            <person name="Lipzen A."/>
            <person name="He G."/>
            <person name="Yan M."/>
            <person name="Ng V."/>
            <person name="Cullen D."/>
            <person name="Martin F."/>
            <person name="Rosso M.-N."/>
            <person name="Henrissat B."/>
            <person name="Hibbett D."/>
            <person name="Martinez A.T."/>
            <person name="Grigoriev I.V."/>
        </authorList>
    </citation>
    <scope>NUCLEOTIDE SEQUENCE</scope>
    <source>
        <strain evidence="2">CBS 247.69</strain>
    </source>
</reference>
<dbReference type="EMBL" id="MU150249">
    <property type="protein sequence ID" value="KAF9465199.1"/>
    <property type="molecule type" value="Genomic_DNA"/>
</dbReference>
<comment type="caution">
    <text evidence="2">The sequence shown here is derived from an EMBL/GenBank/DDBJ whole genome shotgun (WGS) entry which is preliminary data.</text>
</comment>
<organism evidence="2 3">
    <name type="scientific">Collybia nuda</name>
    <dbReference type="NCBI Taxonomy" id="64659"/>
    <lineage>
        <taxon>Eukaryota</taxon>
        <taxon>Fungi</taxon>
        <taxon>Dikarya</taxon>
        <taxon>Basidiomycota</taxon>
        <taxon>Agaricomycotina</taxon>
        <taxon>Agaricomycetes</taxon>
        <taxon>Agaricomycetidae</taxon>
        <taxon>Agaricales</taxon>
        <taxon>Tricholomatineae</taxon>
        <taxon>Clitocybaceae</taxon>
        <taxon>Collybia</taxon>
    </lineage>
</organism>
<gene>
    <name evidence="2" type="ORF">BDZ94DRAFT_1320523</name>
</gene>
<keyword evidence="3" id="KW-1185">Reference proteome</keyword>
<accession>A0A9P5Y9L2</accession>
<dbReference type="AlphaFoldDB" id="A0A9P5Y9L2"/>
<evidence type="ECO:0000256" key="1">
    <source>
        <dbReference type="SAM" id="MobiDB-lite"/>
    </source>
</evidence>
<name>A0A9P5Y9L2_9AGAR</name>
<sequence length="538" mass="59261">MQNPMSWITNTVKHSTESSTQMYGGPQATPIKTDQMRGPPLQSPQPGLEPPIGSRMRDPGVAVEKDIGENMGTAPLTKQRPVSTVGNKTPVQQKAPSGEKSYASMTAAPVSKRRGEDSAGIPGETKNERTSFRRMVVGGVIHSDARPRGSAQGYSGGDRRPPRLNPTELVELRKKLASCVQEKDAMTKDKDSTQRKLADAERRNRDLEEQNKRQLEQLRTITSNLRQAEDLHRQTLDLLEMRTSELKGAQAFLSKEDSLSGADLIGMVDALNAEILQVAACIVDSLESLVKVPKSNADKGSATQPKSVVNLGEPIIQTLRSGSGRAYFDPLSVQVALQVCLVGASSWLIRSWIPGIWKYDSMFSAVHADIQTVEGQAISRRWRAITCGRLKQHWKRYENDMMAFVSNEIINVLVLAGQKQSLIKGEFLSKFHDRLGIIVQSALRINEATRVDITSRDLQVIVISPEAEFNIRDMDDAFSEGGSSRKKRAVDGQSRVRRVAGTTDLGILCRDGSSPVPEILKKPKVVLVSTLREGYQKV</sequence>
<proteinExistence type="predicted"/>
<dbReference type="Proteomes" id="UP000807353">
    <property type="component" value="Unassembled WGS sequence"/>
</dbReference>
<evidence type="ECO:0000313" key="3">
    <source>
        <dbReference type="Proteomes" id="UP000807353"/>
    </source>
</evidence>
<feature type="compositionally biased region" description="Polar residues" evidence="1">
    <location>
        <begin position="80"/>
        <end position="95"/>
    </location>
</feature>
<feature type="region of interest" description="Disordered" evidence="1">
    <location>
        <begin position="181"/>
        <end position="211"/>
    </location>
</feature>
<feature type="region of interest" description="Disordered" evidence="1">
    <location>
        <begin position="1"/>
        <end position="165"/>
    </location>
</feature>
<evidence type="ECO:0000313" key="2">
    <source>
        <dbReference type="EMBL" id="KAF9465199.1"/>
    </source>
</evidence>